<gene>
    <name evidence="1" type="ORF">H2199_001680</name>
</gene>
<comment type="caution">
    <text evidence="1">The sequence shown here is derived from an EMBL/GenBank/DDBJ whole genome shotgun (WGS) entry which is preliminary data.</text>
</comment>
<name>A0ACC2ZKB6_9PEZI</name>
<evidence type="ECO:0000313" key="1">
    <source>
        <dbReference type="EMBL" id="KAJ9647904.1"/>
    </source>
</evidence>
<organism evidence="1 2">
    <name type="scientific">Coniosporium tulheliwenetii</name>
    <dbReference type="NCBI Taxonomy" id="3383036"/>
    <lineage>
        <taxon>Eukaryota</taxon>
        <taxon>Fungi</taxon>
        <taxon>Dikarya</taxon>
        <taxon>Ascomycota</taxon>
        <taxon>Pezizomycotina</taxon>
        <taxon>Dothideomycetes</taxon>
        <taxon>Dothideomycetes incertae sedis</taxon>
        <taxon>Coniosporium</taxon>
    </lineage>
</organism>
<reference evidence="1" key="1">
    <citation type="submission" date="2022-10" db="EMBL/GenBank/DDBJ databases">
        <title>Culturing micro-colonial fungi from biological soil crusts in the Mojave desert and describing Neophaeococcomyces mojavensis, and introducing the new genera and species Taxawa tesnikishii.</title>
        <authorList>
            <person name="Kurbessoian T."/>
            <person name="Stajich J.E."/>
        </authorList>
    </citation>
    <scope>NUCLEOTIDE SEQUENCE</scope>
    <source>
        <strain evidence="1">JES_115</strain>
    </source>
</reference>
<proteinExistence type="predicted"/>
<protein>
    <submittedName>
        <fullName evidence="1">Uncharacterized protein</fullName>
    </submittedName>
</protein>
<keyword evidence="2" id="KW-1185">Reference proteome</keyword>
<accession>A0ACC2ZKB6</accession>
<sequence>MAHQWGLDQLDWDTFTSPQFKDDDFPPLSSSTGQSVMNRSSSSLNAADLATHIDRNAGATTPPLIDLESFDDNTSYVPAPVAISHDLEDLLLFSPVTERRSQVEVKAEEVSQHLSSRPSSSQASVPLNYGKPLDAEASFINIASLQQRKRKTKKEQQEEAERSMKHYFPIKESSHPVAADAFTEIPVPPLITPQRDNQPIAEPDNAGMAAYRARQKPAVRYPLPRNVNPYSTIKTNVAELRQESVYTNLAEIATATGTHIEKAMNVNREKGKNETGVYLDIRGTAEQAKIAIQEIEKWITAAYPGRSKPEWSKTAAVTDATKLKIRKQIRLEARRESFRQAPPESLESVSTARFPWPEDKVSFRPEQVLGSNLEALDPIRMDCQCYITLEKGSKFLQVLGENEEQVHSALQRLKVTCDQVLARNFEPAKIVFLMPLKDMACEIQLLPYGGPKVAGRYLNPEPIGRFPVIRRRDTESKRGKASRGSKSNSEASVLSSSSGSAPSLEDPQQDRIIIIGRLEEEVAWALQELRHFRGNLQLRVKLGTPVLTKYPKPKNKNDQYIYSVSEFAEIIENPEVESFVTQEIGHPGVGRHVLQRLVQNGHHLLCPEDPMASELKDVKPVFSGVFMIRSPDGSGDLRLQVDFKEEAGSYGTTPMRWCKAERGKKEPTLLLDASTVDLERGTAWHFGLTTTQGVEKTQLPKHYADFAFADWSVKLDAELAQKFGENHQYITFGRKGVPSTVPIQTVEQKTAWRFCIKGSAYICEVAKVSTVILGVRTQLNPPETQICEPRWSVSVWHSDWDVELQAHSKLKIGEEVPWTDAMPKFFPSNGYGEGDSEDGTGFQKLMGKLKRLEELVVGKVE</sequence>
<evidence type="ECO:0000313" key="2">
    <source>
        <dbReference type="Proteomes" id="UP001172680"/>
    </source>
</evidence>
<dbReference type="Proteomes" id="UP001172680">
    <property type="component" value="Unassembled WGS sequence"/>
</dbReference>
<dbReference type="EMBL" id="JAPDRP010000004">
    <property type="protein sequence ID" value="KAJ9647904.1"/>
    <property type="molecule type" value="Genomic_DNA"/>
</dbReference>